<feature type="region of interest" description="Disordered" evidence="1">
    <location>
        <begin position="215"/>
        <end position="236"/>
    </location>
</feature>
<dbReference type="Proteomes" id="UP000585474">
    <property type="component" value="Unassembled WGS sequence"/>
</dbReference>
<dbReference type="AlphaFoldDB" id="A0A7J0DH62"/>
<feature type="compositionally biased region" description="Basic and acidic residues" evidence="1">
    <location>
        <begin position="221"/>
        <end position="236"/>
    </location>
</feature>
<evidence type="ECO:0000313" key="2">
    <source>
        <dbReference type="EMBL" id="GFS35107.1"/>
    </source>
</evidence>
<accession>A0A7J0DH62</accession>
<gene>
    <name evidence="2" type="ORF">Acr_00g0037900</name>
</gene>
<reference evidence="3" key="1">
    <citation type="submission" date="2019-07" db="EMBL/GenBank/DDBJ databases">
        <title>De Novo Assembly of kiwifruit Actinidia rufa.</title>
        <authorList>
            <person name="Sugita-Konishi S."/>
            <person name="Sato K."/>
            <person name="Mori E."/>
            <person name="Abe Y."/>
            <person name="Kisaki G."/>
            <person name="Hamano K."/>
            <person name="Suezawa K."/>
            <person name="Otani M."/>
            <person name="Fukuda T."/>
            <person name="Manabe T."/>
            <person name="Gomi K."/>
            <person name="Tabuchi M."/>
            <person name="Akimitsu K."/>
            <person name="Kataoka I."/>
        </authorList>
    </citation>
    <scope>NUCLEOTIDE SEQUENCE [LARGE SCALE GENOMIC DNA]</scope>
    <source>
        <strain evidence="3">cv. Fuchu</strain>
    </source>
</reference>
<dbReference type="EMBL" id="BJWL01000222">
    <property type="protein sequence ID" value="GFS35107.1"/>
    <property type="molecule type" value="Genomic_DNA"/>
</dbReference>
<organism evidence="2 3">
    <name type="scientific">Actinidia rufa</name>
    <dbReference type="NCBI Taxonomy" id="165716"/>
    <lineage>
        <taxon>Eukaryota</taxon>
        <taxon>Viridiplantae</taxon>
        <taxon>Streptophyta</taxon>
        <taxon>Embryophyta</taxon>
        <taxon>Tracheophyta</taxon>
        <taxon>Spermatophyta</taxon>
        <taxon>Magnoliopsida</taxon>
        <taxon>eudicotyledons</taxon>
        <taxon>Gunneridae</taxon>
        <taxon>Pentapetalae</taxon>
        <taxon>asterids</taxon>
        <taxon>Ericales</taxon>
        <taxon>Actinidiaceae</taxon>
        <taxon>Actinidia</taxon>
    </lineage>
</organism>
<comment type="caution">
    <text evidence="2">The sequence shown here is derived from an EMBL/GenBank/DDBJ whole genome shotgun (WGS) entry which is preliminary data.</text>
</comment>
<keyword evidence="3" id="KW-1185">Reference proteome</keyword>
<evidence type="ECO:0000256" key="1">
    <source>
        <dbReference type="SAM" id="MobiDB-lite"/>
    </source>
</evidence>
<sequence length="236" mass="26122">MGRTVTVDVISAPSLETPQEFVLVNTELGLRWMDPIVNFIRHDKLLEDKREAHKIWITLGGKIVGSLSSHSGILVVLHAEGRLSVCSKMHQVLALFSPDSTTSKGLDPFHQSMALCPVGDGHPGVFPELHDLDKHQPGPCELRDNSNSAESCIGARCEYYQRRVQPELRPSLHPRCRYSAILEQEQPWKLRQGATDGGALEGYQGIKGWLHTTVPSNSPHARTETSTVDHELLATP</sequence>
<name>A0A7J0DH62_9ERIC</name>
<proteinExistence type="predicted"/>
<evidence type="ECO:0000313" key="3">
    <source>
        <dbReference type="Proteomes" id="UP000585474"/>
    </source>
</evidence>
<protein>
    <submittedName>
        <fullName evidence="2">Uncharacterized protein</fullName>
    </submittedName>
</protein>